<comment type="caution">
    <text evidence="2">The sequence shown here is derived from an EMBL/GenBank/DDBJ whole genome shotgun (WGS) entry which is preliminary data.</text>
</comment>
<evidence type="ECO:0000256" key="1">
    <source>
        <dbReference type="SAM" id="MobiDB-lite"/>
    </source>
</evidence>
<feature type="region of interest" description="Disordered" evidence="1">
    <location>
        <begin position="34"/>
        <end position="204"/>
    </location>
</feature>
<dbReference type="Proteomes" id="UP001222770">
    <property type="component" value="Unassembled WGS sequence"/>
</dbReference>
<dbReference type="Pfam" id="PF13103">
    <property type="entry name" value="TonB_2"/>
    <property type="match status" value="1"/>
</dbReference>
<protein>
    <recommendedName>
        <fullName evidence="4">Energy transducer TonB</fullName>
    </recommendedName>
</protein>
<keyword evidence="3" id="KW-1185">Reference proteome</keyword>
<evidence type="ECO:0000313" key="3">
    <source>
        <dbReference type="Proteomes" id="UP001222770"/>
    </source>
</evidence>
<proteinExistence type="predicted"/>
<reference evidence="2 3" key="1">
    <citation type="submission" date="2023-03" db="EMBL/GenBank/DDBJ databases">
        <title>Novosphingobium cyanobacteriorum sp. nov., isolated from a eutrophic reservoir during the Microcystis bloom period.</title>
        <authorList>
            <person name="Kang M."/>
            <person name="Le V."/>
            <person name="Ko S.-R."/>
            <person name="Lee S.-A."/>
            <person name="Ahn C.-Y."/>
        </authorList>
    </citation>
    <scope>NUCLEOTIDE SEQUENCE [LARGE SCALE GENOMIC DNA]</scope>
    <source>
        <strain evidence="2 3">HBC54</strain>
    </source>
</reference>
<feature type="compositionally biased region" description="Pro residues" evidence="1">
    <location>
        <begin position="80"/>
        <end position="153"/>
    </location>
</feature>
<dbReference type="PRINTS" id="PR01217">
    <property type="entry name" value="PRICHEXTENSN"/>
</dbReference>
<gene>
    <name evidence="2" type="ORF">POM99_05385</name>
</gene>
<feature type="compositionally biased region" description="Basic and acidic residues" evidence="1">
    <location>
        <begin position="160"/>
        <end position="170"/>
    </location>
</feature>
<evidence type="ECO:0008006" key="4">
    <source>
        <dbReference type="Google" id="ProtNLM"/>
    </source>
</evidence>
<accession>A0ABT6CGI8</accession>
<evidence type="ECO:0000313" key="2">
    <source>
        <dbReference type="EMBL" id="MDF8332629.1"/>
    </source>
</evidence>
<sequence length="309" mass="32724">MRDPTKPGLTREEGLALGVAVAAHLALIAALTLSPPGKDIKPPPQRMTVTFADEVADKSMSPEPNAQSAPDVAPELGEPQPQPEVVPQPQPLPEPPRPQPAPQPKPQPAPPPPKPAPRPVPQPKPQPRPQPAPPKPAPPKPAPPKPVAKPAPAKPAAARPADDRPRRRPDAPAGGSRIGDDFLKGIPGSTSPGTSRNPPAEAVGPVPVASLVSAISREIKPNWTAPQGVDSDKLVTVLAWDMNPDGSLVGRPRVVSQSGITDANRAQAQRHAELAIRAVQLAAPFNLPAQYYNAWKRIKEFRFDRKLSQ</sequence>
<organism evidence="2 3">
    <name type="scientific">Novosphingobium cyanobacteriorum</name>
    <dbReference type="NCBI Taxonomy" id="3024215"/>
    <lineage>
        <taxon>Bacteria</taxon>
        <taxon>Pseudomonadati</taxon>
        <taxon>Pseudomonadota</taxon>
        <taxon>Alphaproteobacteria</taxon>
        <taxon>Sphingomonadales</taxon>
        <taxon>Sphingomonadaceae</taxon>
        <taxon>Novosphingobium</taxon>
    </lineage>
</organism>
<dbReference type="Gene3D" id="3.30.1150.10">
    <property type="match status" value="1"/>
</dbReference>
<name>A0ABT6CGI8_9SPHN</name>
<dbReference type="EMBL" id="JAROCY010000004">
    <property type="protein sequence ID" value="MDF8332629.1"/>
    <property type="molecule type" value="Genomic_DNA"/>
</dbReference>
<feature type="compositionally biased region" description="Polar residues" evidence="1">
    <location>
        <begin position="188"/>
        <end position="197"/>
    </location>
</feature>